<evidence type="ECO:0000313" key="3">
    <source>
        <dbReference type="EMBL" id="CAB4867086.1"/>
    </source>
</evidence>
<dbReference type="PANTHER" id="PTHR45947:SF3">
    <property type="entry name" value="SULFOQUINOVOSYL TRANSFERASE SQD2"/>
    <property type="match status" value="1"/>
</dbReference>
<name>A0A6J7D962_9ZZZZ</name>
<organism evidence="3">
    <name type="scientific">freshwater metagenome</name>
    <dbReference type="NCBI Taxonomy" id="449393"/>
    <lineage>
        <taxon>unclassified sequences</taxon>
        <taxon>metagenomes</taxon>
        <taxon>ecological metagenomes</taxon>
    </lineage>
</organism>
<dbReference type="FunFam" id="3.40.50.2000:FF:000069">
    <property type="entry name" value="Alpha-(1-6)-phosphatidylinositol monomannoside mannosyltransferase"/>
    <property type="match status" value="1"/>
</dbReference>
<evidence type="ECO:0000259" key="2">
    <source>
        <dbReference type="Pfam" id="PF13439"/>
    </source>
</evidence>
<dbReference type="AlphaFoldDB" id="A0A6J7D962"/>
<dbReference type="GO" id="GO:0016758">
    <property type="term" value="F:hexosyltransferase activity"/>
    <property type="evidence" value="ECO:0007669"/>
    <property type="project" value="TreeGrafter"/>
</dbReference>
<gene>
    <name evidence="3" type="ORF">UFOPK3461_00109</name>
</gene>
<dbReference type="Pfam" id="PF00534">
    <property type="entry name" value="Glycos_transf_1"/>
    <property type="match status" value="1"/>
</dbReference>
<dbReference type="InterPro" id="IPR001296">
    <property type="entry name" value="Glyco_trans_1"/>
</dbReference>
<evidence type="ECO:0000259" key="1">
    <source>
        <dbReference type="Pfam" id="PF00534"/>
    </source>
</evidence>
<protein>
    <submittedName>
        <fullName evidence="3">Unannotated protein</fullName>
    </submittedName>
</protein>
<reference evidence="3" key="1">
    <citation type="submission" date="2020-05" db="EMBL/GenBank/DDBJ databases">
        <authorList>
            <person name="Chiriac C."/>
            <person name="Salcher M."/>
            <person name="Ghai R."/>
            <person name="Kavagutti S V."/>
        </authorList>
    </citation>
    <scope>NUCLEOTIDE SEQUENCE</scope>
</reference>
<dbReference type="Pfam" id="PF13439">
    <property type="entry name" value="Glyco_transf_4"/>
    <property type="match status" value="1"/>
</dbReference>
<dbReference type="PANTHER" id="PTHR45947">
    <property type="entry name" value="SULFOQUINOVOSYL TRANSFERASE SQD2"/>
    <property type="match status" value="1"/>
</dbReference>
<dbReference type="Gene3D" id="3.40.50.2000">
    <property type="entry name" value="Glycogen Phosphorylase B"/>
    <property type="match status" value="2"/>
</dbReference>
<dbReference type="InterPro" id="IPR050194">
    <property type="entry name" value="Glycosyltransferase_grp1"/>
</dbReference>
<dbReference type="SUPFAM" id="SSF53756">
    <property type="entry name" value="UDP-Glycosyltransferase/glycogen phosphorylase"/>
    <property type="match status" value="1"/>
</dbReference>
<feature type="domain" description="Glycosyltransferase subfamily 4-like N-terminal" evidence="2">
    <location>
        <begin position="18"/>
        <end position="178"/>
    </location>
</feature>
<sequence>MPIKKILCITNDFGPRAGGIESFVIGLVERFPKNSVIVYTSSQAGDVQWDAKWMDNFGVKVFRDKSKILLPTLRVGFRVRKIVREENIESVFFGAAAPLGLLAGGLRKAGVKKIVALTHGHEVWWAKVFPFNRALHRIGERVDHLTFLGEFTRSVISKSLNPKARNSMVRIAPGIDVEHFKPTSEASDLRKSLGIDSKKVIVSVGRLVHRKGQDRLIQALARIKTIEPKAHLLFVGEGPYRAHLEKLARQLGVLEKVTFVGRVQYADLAKYISAGQIFAMPSRSRFGGLEVEGLGIVYLEASACGLPVIAGNSGGAPDAIIEGVTGFAVDGNNVKEISEKLIELLSDSAKAKVMGEQGRNWVTSNWAWQIWAKKFQELL</sequence>
<accession>A0A6J7D962</accession>
<dbReference type="EMBL" id="CAFBLW010000003">
    <property type="protein sequence ID" value="CAB4867086.1"/>
    <property type="molecule type" value="Genomic_DNA"/>
</dbReference>
<dbReference type="InterPro" id="IPR028098">
    <property type="entry name" value="Glyco_trans_4-like_N"/>
</dbReference>
<proteinExistence type="predicted"/>
<feature type="domain" description="Glycosyl transferase family 1" evidence="1">
    <location>
        <begin position="189"/>
        <end position="361"/>
    </location>
</feature>
<dbReference type="CDD" id="cd03801">
    <property type="entry name" value="GT4_PimA-like"/>
    <property type="match status" value="1"/>
</dbReference>